<dbReference type="EMBL" id="CP031052">
    <property type="protein sequence ID" value="QDZ25887.1"/>
    <property type="molecule type" value="Genomic_DNA"/>
</dbReference>
<dbReference type="GO" id="GO:0007030">
    <property type="term" value="P:Golgi organization"/>
    <property type="evidence" value="ECO:0007669"/>
    <property type="project" value="UniProtKB-UniRule"/>
</dbReference>
<comment type="subcellular location">
    <subcellularLocation>
        <location evidence="2">Golgi apparatus</location>
        <location evidence="2">trans-Golgi network</location>
    </subcellularLocation>
</comment>
<evidence type="ECO:0000256" key="2">
    <source>
        <dbReference type="RuleBase" id="RU368010"/>
    </source>
</evidence>
<evidence type="ECO:0000256" key="1">
    <source>
        <dbReference type="ARBA" id="ARBA00006080"/>
    </source>
</evidence>
<feature type="compositionally biased region" description="Gly residues" evidence="3">
    <location>
        <begin position="38"/>
        <end position="48"/>
    </location>
</feature>
<dbReference type="AlphaFoldDB" id="A0A5B8MZ25"/>
<reference evidence="4 5" key="1">
    <citation type="submission" date="2018-07" db="EMBL/GenBank/DDBJ databases">
        <title>The complete nuclear genome of the prasinophyte Chloropicon primus (CCMP1205).</title>
        <authorList>
            <person name="Pombert J.-F."/>
            <person name="Otis C."/>
            <person name="Turmel M."/>
            <person name="Lemieux C."/>
        </authorList>
    </citation>
    <scope>NUCLEOTIDE SEQUENCE [LARGE SCALE GENOMIC DNA]</scope>
    <source>
        <strain evidence="4 5">CCMP1205</strain>
    </source>
</reference>
<evidence type="ECO:0000313" key="4">
    <source>
        <dbReference type="EMBL" id="QDZ25887.1"/>
    </source>
</evidence>
<dbReference type="GO" id="GO:0042147">
    <property type="term" value="P:retrograde transport, endosome to Golgi"/>
    <property type="evidence" value="ECO:0007669"/>
    <property type="project" value="UniProtKB-UniRule"/>
</dbReference>
<protein>
    <recommendedName>
        <fullName evidence="2">Vacuolar protein sorting-associated protein 51 homolog</fullName>
    </recommendedName>
</protein>
<comment type="function">
    <text evidence="2">Acts as component of the GARP complex that is involved in retrograde transport from early and late endosomes to the trans-Golgi network (TGN).</text>
</comment>
<keyword evidence="2" id="KW-0813">Transport</keyword>
<dbReference type="GO" id="GO:0016020">
    <property type="term" value="C:membrane"/>
    <property type="evidence" value="ECO:0007669"/>
    <property type="project" value="TreeGrafter"/>
</dbReference>
<dbReference type="GO" id="GO:0015031">
    <property type="term" value="P:protein transport"/>
    <property type="evidence" value="ECO:0007669"/>
    <property type="project" value="UniProtKB-UniRule"/>
</dbReference>
<dbReference type="GO" id="GO:0048193">
    <property type="term" value="P:Golgi vesicle transport"/>
    <property type="evidence" value="ECO:0007669"/>
    <property type="project" value="TreeGrafter"/>
</dbReference>
<keyword evidence="5" id="KW-1185">Reference proteome</keyword>
<dbReference type="GO" id="GO:0006869">
    <property type="term" value="P:lipid transport"/>
    <property type="evidence" value="ECO:0007669"/>
    <property type="project" value="UniProtKB-UniRule"/>
</dbReference>
<proteinExistence type="inferred from homology"/>
<feature type="region of interest" description="Disordered" evidence="3">
    <location>
        <begin position="30"/>
        <end position="63"/>
    </location>
</feature>
<dbReference type="GO" id="GO:0005829">
    <property type="term" value="C:cytosol"/>
    <property type="evidence" value="ECO:0007669"/>
    <property type="project" value="GOC"/>
</dbReference>
<accession>A0A5B8MZ25</accession>
<dbReference type="PANTHER" id="PTHR15954">
    <property type="entry name" value="VACUOLAR PROTEIN SORTING-ASSOCIATED PROTEIN 51 HOMOLOG"/>
    <property type="match status" value="1"/>
</dbReference>
<dbReference type="GO" id="GO:0000938">
    <property type="term" value="C:GARP complex"/>
    <property type="evidence" value="ECO:0007669"/>
    <property type="project" value="UniProtKB-UniRule"/>
</dbReference>
<dbReference type="STRING" id="1764295.A0A5B8MZ25"/>
<name>A0A5B8MZ25_9CHLO</name>
<organism evidence="4 5">
    <name type="scientific">Chloropicon primus</name>
    <dbReference type="NCBI Taxonomy" id="1764295"/>
    <lineage>
        <taxon>Eukaryota</taxon>
        <taxon>Viridiplantae</taxon>
        <taxon>Chlorophyta</taxon>
        <taxon>Chloropicophyceae</taxon>
        <taxon>Chloropicales</taxon>
        <taxon>Chloropicaceae</taxon>
        <taxon>Chloropicon</taxon>
    </lineage>
</organism>
<keyword evidence="2" id="KW-0653">Protein transport</keyword>
<dbReference type="Pfam" id="PF08700">
    <property type="entry name" value="VPS51_Exo84_N"/>
    <property type="match status" value="1"/>
</dbReference>
<keyword evidence="2" id="KW-0445">Lipid transport</keyword>
<dbReference type="GO" id="GO:0032456">
    <property type="term" value="P:endocytic recycling"/>
    <property type="evidence" value="ECO:0007669"/>
    <property type="project" value="TreeGrafter"/>
</dbReference>
<comment type="subunit">
    <text evidence="2">Component of the Golgi-associated retrograde protein (GARP) complex.</text>
</comment>
<dbReference type="GO" id="GO:1990745">
    <property type="term" value="C:EARP complex"/>
    <property type="evidence" value="ECO:0007669"/>
    <property type="project" value="TreeGrafter"/>
</dbReference>
<dbReference type="PANTHER" id="PTHR15954:SF4">
    <property type="entry name" value="VACUOLAR PROTEIN SORTING-ASSOCIATED PROTEIN 51 HOMOLOG"/>
    <property type="match status" value="1"/>
</dbReference>
<comment type="similarity">
    <text evidence="1 2">Belongs to the VPS51 family.</text>
</comment>
<sequence>MASPSPSPSSGKDLDEKAQRVRSLLASYYSLDGEDGESGGGEGDGYVGQGQRERPSHAKGKVNLDSDNFDCSSYFHRLLEQTRLDELLDREVKLQSEVKQCDGELQSLVYENYSKFIAATDTIRNMRTKVDGMETKMSLVKDKIKTIAEKNAVVDGKMEMRRARFDELNTVRDVMSKLNEVFELPQKCRLSMERGALGVAVKYVSSSKPFLEMHANEGNAALSQVKGEMEDCQKELVGLLKEKLRSDPDNNVDVINFLRQLGETVTELEDAFLSSSKVQLEDIASKATKVLEEYGCMGNLPQTAESPASEVVESFSTLEASFIPSALKLQQQYRGMFLSEGEGMAVAVDNAGKFDKILETVLSSAVATTKKFVLTHPVKSLVSPKVLLEVLTTIDKTFETVQRNFRQFDEIHQGILGSIECSLRNYVGGKFMELEKALMERSTSFGSSGEGTMSSNLQRVTDSLCKAVEKFLVDMQGLQRDGSTLIGHWQDAFVMLVEEGCNQTLLSIEAGLRTLESPERKSEEDSLFFSRLATNYADVLVPYTEKVLGNVFVRGGQASERDSRRRALVESFASLSDFHLEKYVALKGRGLSQLIRISMLEKFDWLSYEHEAEEVYPVFKKICEDIRAIEAVVSQVISEDSRKMALSKEQHQRNPSTSRVERNVDRLFAEKIQIFGAKVDAERGAILCGITKIAIKSLIECIRLSSMNLKAHKLIQVSLVYLRSELREKILGEDNVVEFLLDEAQSALVDRCIEEV</sequence>
<evidence type="ECO:0000313" key="5">
    <source>
        <dbReference type="Proteomes" id="UP000316726"/>
    </source>
</evidence>
<dbReference type="InterPro" id="IPR014812">
    <property type="entry name" value="Vps51"/>
</dbReference>
<keyword evidence="2" id="KW-0333">Golgi apparatus</keyword>
<gene>
    <name evidence="4" type="ORF">A3770_19p84050</name>
</gene>
<dbReference type="GO" id="GO:0007041">
    <property type="term" value="P:lysosomal transport"/>
    <property type="evidence" value="ECO:0007669"/>
    <property type="project" value="TreeGrafter"/>
</dbReference>
<evidence type="ECO:0000256" key="3">
    <source>
        <dbReference type="SAM" id="MobiDB-lite"/>
    </source>
</evidence>
<dbReference type="OrthoDB" id="203678at2759"/>
<dbReference type="Proteomes" id="UP000316726">
    <property type="component" value="Chromosome 19"/>
</dbReference>